<organism evidence="2 3">
    <name type="scientific">Dactylosporangium maewongense</name>
    <dbReference type="NCBI Taxonomy" id="634393"/>
    <lineage>
        <taxon>Bacteria</taxon>
        <taxon>Bacillati</taxon>
        <taxon>Actinomycetota</taxon>
        <taxon>Actinomycetes</taxon>
        <taxon>Micromonosporales</taxon>
        <taxon>Micromonosporaceae</taxon>
        <taxon>Dactylosporangium</taxon>
    </lineage>
</organism>
<dbReference type="RefSeq" id="WP_344501385.1">
    <property type="nucleotide sequence ID" value="NZ_BAAAQD010000002.1"/>
</dbReference>
<evidence type="ECO:0000313" key="2">
    <source>
        <dbReference type="EMBL" id="GAA1505446.1"/>
    </source>
</evidence>
<name>A0ABP4KLA1_9ACTN</name>
<dbReference type="EMBL" id="BAAAQD010000002">
    <property type="protein sequence ID" value="GAA1505446.1"/>
    <property type="molecule type" value="Genomic_DNA"/>
</dbReference>
<gene>
    <name evidence="2" type="ORF">GCM10009827_018770</name>
</gene>
<keyword evidence="3" id="KW-1185">Reference proteome</keyword>
<sequence length="137" mass="14200">MAAESSTPHDPDQPQQVEALIDELILEILDSADQGQITKAPGRARGRGPMPGGLLESLRAGMAQGGMARGGSTLERLLMAEALAGVLADALAPALAEALAPRIMKVLQGNAEDEPAGDARTPAKTPSRSHTRKSESK</sequence>
<evidence type="ECO:0000256" key="1">
    <source>
        <dbReference type="SAM" id="MobiDB-lite"/>
    </source>
</evidence>
<feature type="region of interest" description="Disordered" evidence="1">
    <location>
        <begin position="110"/>
        <end position="137"/>
    </location>
</feature>
<evidence type="ECO:0000313" key="3">
    <source>
        <dbReference type="Proteomes" id="UP001501470"/>
    </source>
</evidence>
<evidence type="ECO:0008006" key="4">
    <source>
        <dbReference type="Google" id="ProtNLM"/>
    </source>
</evidence>
<feature type="region of interest" description="Disordered" evidence="1">
    <location>
        <begin position="36"/>
        <end position="56"/>
    </location>
</feature>
<reference evidence="3" key="1">
    <citation type="journal article" date="2019" name="Int. J. Syst. Evol. Microbiol.">
        <title>The Global Catalogue of Microorganisms (GCM) 10K type strain sequencing project: providing services to taxonomists for standard genome sequencing and annotation.</title>
        <authorList>
            <consortium name="The Broad Institute Genomics Platform"/>
            <consortium name="The Broad Institute Genome Sequencing Center for Infectious Disease"/>
            <person name="Wu L."/>
            <person name="Ma J."/>
        </authorList>
    </citation>
    <scope>NUCLEOTIDE SEQUENCE [LARGE SCALE GENOMIC DNA]</scope>
    <source>
        <strain evidence="3">JCM 15933</strain>
    </source>
</reference>
<comment type="caution">
    <text evidence="2">The sequence shown here is derived from an EMBL/GenBank/DDBJ whole genome shotgun (WGS) entry which is preliminary data.</text>
</comment>
<accession>A0ABP4KLA1</accession>
<dbReference type="Proteomes" id="UP001501470">
    <property type="component" value="Unassembled WGS sequence"/>
</dbReference>
<protein>
    <recommendedName>
        <fullName evidence="4">DUF937 domain-containing protein</fullName>
    </recommendedName>
</protein>
<proteinExistence type="predicted"/>